<dbReference type="EMBL" id="CP025330">
    <property type="protein sequence ID" value="AZT94102.1"/>
    <property type="molecule type" value="Genomic_DNA"/>
</dbReference>
<dbReference type="SUPFAM" id="SSF52540">
    <property type="entry name" value="P-loop containing nucleoside triphosphate hydrolases"/>
    <property type="match status" value="2"/>
</dbReference>
<dbReference type="InterPro" id="IPR017871">
    <property type="entry name" value="ABC_transporter-like_CS"/>
</dbReference>
<dbReference type="GO" id="GO:0005886">
    <property type="term" value="C:plasma membrane"/>
    <property type="evidence" value="ECO:0007669"/>
    <property type="project" value="UniProtKB-SubCell"/>
</dbReference>
<evidence type="ECO:0000259" key="10">
    <source>
        <dbReference type="PROSITE" id="PS50893"/>
    </source>
</evidence>
<dbReference type="InterPro" id="IPR050107">
    <property type="entry name" value="ABC_carbohydrate_import_ATPase"/>
</dbReference>
<sequence length="528" mass="55869">MLRSRSDRHSDVAEPGSSSAAAQPVLSARGLNKSFSGVHVLRNVDFVLGPGTIHTIVGENGAGKSTLIKSLTGVYQADSGSIELAGTPVSFNHPSQAQDAGISTVYQEVNLVPLLSVARNIFLGREPRTRWGLINLKALNSRAAEVVADLGIDVDVTAELGALGLGVQQMIALARAVTTEAKVIIMDEPTSSLERREVDVLFGVARRLRDQGAGIVFVSHRLDELWELCDEVTILRDGEVVHTGAMADLDRRSLISAMLGRDIAEHGVTSFTEDSPSAADDSPAAEVVLVASGLNAPGRLHDVDVRVRAGEIIGLAGLLGSGRSETVKAIYGALDTSAGSITVKGSPIRRQSVPAALKAGIALLSEDRKSEGIVPELSVRDNIVLGILPRVSRAGVLSQKKIDELVDTYIDRLGIKVASPKQLISELSGGNQQKVLIARWLATEPSVFLLDEPTRGIDVGAKQEVQALIDELADRGMAVVLISSETEELVAGSESVIVLRDGEISEILTGDEVDNTRLLQSLVSGGQE</sequence>
<proteinExistence type="predicted"/>
<dbReference type="SMART" id="SM00382">
    <property type="entry name" value="AAA"/>
    <property type="match status" value="2"/>
</dbReference>
<keyword evidence="8" id="KW-0472">Membrane</keyword>
<accession>A0A3Q9NSN6</accession>
<dbReference type="GO" id="GO:0016887">
    <property type="term" value="F:ATP hydrolysis activity"/>
    <property type="evidence" value="ECO:0007669"/>
    <property type="project" value="InterPro"/>
</dbReference>
<dbReference type="Pfam" id="PF00005">
    <property type="entry name" value="ABC_tran"/>
    <property type="match status" value="2"/>
</dbReference>
<dbReference type="GO" id="GO:0005524">
    <property type="term" value="F:ATP binding"/>
    <property type="evidence" value="ECO:0007669"/>
    <property type="project" value="UniProtKB-KW"/>
</dbReference>
<dbReference type="FunFam" id="3.40.50.300:FF:000127">
    <property type="entry name" value="Ribose import ATP-binding protein RbsA"/>
    <property type="match status" value="1"/>
</dbReference>
<feature type="domain" description="ABC transporter" evidence="10">
    <location>
        <begin position="26"/>
        <end position="262"/>
    </location>
</feature>
<dbReference type="InterPro" id="IPR027417">
    <property type="entry name" value="P-loop_NTPase"/>
</dbReference>
<dbReference type="PROSITE" id="PS00211">
    <property type="entry name" value="ABC_TRANSPORTER_1"/>
    <property type="match status" value="1"/>
</dbReference>
<evidence type="ECO:0000256" key="1">
    <source>
        <dbReference type="ARBA" id="ARBA00004202"/>
    </source>
</evidence>
<reference evidence="11 12" key="2">
    <citation type="submission" date="2019-01" db="EMBL/GenBank/DDBJ databases">
        <title>Comparative genomic analysis of Brevibacterium aurantiacum sheds light on its evolution and its adaptation to smear-ripened cheeses.</title>
        <authorList>
            <person name="Moineau S."/>
        </authorList>
    </citation>
    <scope>NUCLEOTIDE SEQUENCE [LARGE SCALE GENOMIC DNA]</scope>
    <source>
        <strain evidence="11 12">SMQ-1417</strain>
    </source>
</reference>
<reference evidence="11 12" key="1">
    <citation type="submission" date="2017-12" db="EMBL/GenBank/DDBJ databases">
        <authorList>
            <person name="Levesque S."/>
        </authorList>
    </citation>
    <scope>NUCLEOTIDE SEQUENCE [LARGE SCALE GENOMIC DNA]</scope>
    <source>
        <strain evidence="11 12">SMQ-1417</strain>
    </source>
</reference>
<keyword evidence="3" id="KW-1003">Cell membrane</keyword>
<comment type="subcellular location">
    <subcellularLocation>
        <location evidence="1">Cell membrane</location>
        <topology evidence="1">Peripheral membrane protein</topology>
    </subcellularLocation>
</comment>
<evidence type="ECO:0000256" key="4">
    <source>
        <dbReference type="ARBA" id="ARBA00022737"/>
    </source>
</evidence>
<name>A0A3Q9NSN6_BREAU</name>
<dbReference type="Proteomes" id="UP000283000">
    <property type="component" value="Chromosome"/>
</dbReference>
<keyword evidence="7" id="KW-1278">Translocase</keyword>
<dbReference type="Gene3D" id="3.40.50.300">
    <property type="entry name" value="P-loop containing nucleotide triphosphate hydrolases"/>
    <property type="match status" value="2"/>
</dbReference>
<evidence type="ECO:0000313" key="12">
    <source>
        <dbReference type="Proteomes" id="UP000283000"/>
    </source>
</evidence>
<keyword evidence="2" id="KW-0813">Transport</keyword>
<evidence type="ECO:0000256" key="6">
    <source>
        <dbReference type="ARBA" id="ARBA00022840"/>
    </source>
</evidence>
<dbReference type="InterPro" id="IPR003593">
    <property type="entry name" value="AAA+_ATPase"/>
</dbReference>
<evidence type="ECO:0000256" key="9">
    <source>
        <dbReference type="SAM" id="MobiDB-lite"/>
    </source>
</evidence>
<evidence type="ECO:0000313" key="11">
    <source>
        <dbReference type="EMBL" id="AZT94102.1"/>
    </source>
</evidence>
<dbReference type="PROSITE" id="PS50893">
    <property type="entry name" value="ABC_TRANSPORTER_2"/>
    <property type="match status" value="2"/>
</dbReference>
<protein>
    <submittedName>
        <fullName evidence="11">Sugar ABC transporter ATP-binding protein</fullName>
    </submittedName>
</protein>
<keyword evidence="6 11" id="KW-0067">ATP-binding</keyword>
<feature type="region of interest" description="Disordered" evidence="9">
    <location>
        <begin position="1"/>
        <end position="21"/>
    </location>
</feature>
<keyword evidence="5" id="KW-0547">Nucleotide-binding</keyword>
<dbReference type="CDD" id="cd03216">
    <property type="entry name" value="ABC_Carb_Monos_I"/>
    <property type="match status" value="1"/>
</dbReference>
<evidence type="ECO:0000256" key="7">
    <source>
        <dbReference type="ARBA" id="ARBA00022967"/>
    </source>
</evidence>
<feature type="domain" description="ABC transporter" evidence="10">
    <location>
        <begin position="285"/>
        <end position="526"/>
    </location>
</feature>
<evidence type="ECO:0000256" key="2">
    <source>
        <dbReference type="ARBA" id="ARBA00022448"/>
    </source>
</evidence>
<dbReference type="PANTHER" id="PTHR43790:SF9">
    <property type="entry name" value="GALACTOFURANOSE TRANSPORTER ATP-BINDING PROTEIN YTFR"/>
    <property type="match status" value="1"/>
</dbReference>
<feature type="compositionally biased region" description="Basic and acidic residues" evidence="9">
    <location>
        <begin position="1"/>
        <end position="12"/>
    </location>
</feature>
<dbReference type="InterPro" id="IPR003439">
    <property type="entry name" value="ABC_transporter-like_ATP-bd"/>
</dbReference>
<keyword evidence="4" id="KW-0677">Repeat</keyword>
<dbReference type="PANTHER" id="PTHR43790">
    <property type="entry name" value="CARBOHYDRATE TRANSPORT ATP-BINDING PROTEIN MG119-RELATED"/>
    <property type="match status" value="1"/>
</dbReference>
<evidence type="ECO:0000256" key="3">
    <source>
        <dbReference type="ARBA" id="ARBA00022475"/>
    </source>
</evidence>
<gene>
    <name evidence="11" type="ORF">CXR23_13870</name>
</gene>
<dbReference type="AlphaFoldDB" id="A0A3Q9NSN6"/>
<evidence type="ECO:0000256" key="8">
    <source>
        <dbReference type="ARBA" id="ARBA00023136"/>
    </source>
</evidence>
<evidence type="ECO:0000256" key="5">
    <source>
        <dbReference type="ARBA" id="ARBA00022741"/>
    </source>
</evidence>
<organism evidence="11 12">
    <name type="scientific">Brevibacterium aurantiacum</name>
    <dbReference type="NCBI Taxonomy" id="273384"/>
    <lineage>
        <taxon>Bacteria</taxon>
        <taxon>Bacillati</taxon>
        <taxon>Actinomycetota</taxon>
        <taxon>Actinomycetes</taxon>
        <taxon>Micrococcales</taxon>
        <taxon>Brevibacteriaceae</taxon>
        <taxon>Brevibacterium</taxon>
    </lineage>
</organism>
<dbReference type="CDD" id="cd03215">
    <property type="entry name" value="ABC_Carb_Monos_II"/>
    <property type="match status" value="1"/>
</dbReference>